<organism evidence="1">
    <name type="scientific">Daphnia magna</name>
    <dbReference type="NCBI Taxonomy" id="35525"/>
    <lineage>
        <taxon>Eukaryota</taxon>
        <taxon>Metazoa</taxon>
        <taxon>Ecdysozoa</taxon>
        <taxon>Arthropoda</taxon>
        <taxon>Crustacea</taxon>
        <taxon>Branchiopoda</taxon>
        <taxon>Diplostraca</taxon>
        <taxon>Cladocera</taxon>
        <taxon>Anomopoda</taxon>
        <taxon>Daphniidae</taxon>
        <taxon>Daphnia</taxon>
    </lineage>
</organism>
<dbReference type="Proteomes" id="UP000076858">
    <property type="component" value="Unassembled WGS sequence"/>
</dbReference>
<dbReference type="EMBL" id="GDIQ01089155">
    <property type="protein sequence ID" value="JAN05582.1"/>
    <property type="molecule type" value="Transcribed_RNA"/>
</dbReference>
<sequence>MNSPSFCVVFSGPKGLSIERSGLSCRSVICSAIQLRVWYSFMAYPLSSPVGLAVKLSTVGPTCMLLSPHFLSLTIRQHSKGVFNIVSCKCTVLKDPIQNDPVIFFFLVHCLHFHPFQEAAGVFLVTNVQAVGIFGKCCVSDFSLSQ</sequence>
<reference evidence="2 3" key="2">
    <citation type="submission" date="2016-03" db="EMBL/GenBank/DDBJ databases">
        <title>EvidentialGene: Evidence-directed Construction of Genes on Genomes.</title>
        <authorList>
            <person name="Gilbert D.G."/>
            <person name="Choi J.-H."/>
            <person name="Mockaitis K."/>
            <person name="Colbourne J."/>
            <person name="Pfrender M."/>
        </authorList>
    </citation>
    <scope>NUCLEOTIDE SEQUENCE [LARGE SCALE GENOMIC DNA]</scope>
    <source>
        <strain evidence="2 3">Xinb3</strain>
        <tissue evidence="2">Complete organism</tissue>
    </source>
</reference>
<reference evidence="1" key="1">
    <citation type="submission" date="2015-10" db="EMBL/GenBank/DDBJ databases">
        <title>EvidentialGene: Evidence-directed Construction of Complete mRNA Transcriptomes without Genomes.</title>
        <authorList>
            <person name="Gilbert D.G."/>
        </authorList>
    </citation>
    <scope>NUCLEOTIDE SEQUENCE</scope>
</reference>
<gene>
    <name evidence="2" type="ORF">APZ42_034241</name>
</gene>
<protein>
    <submittedName>
        <fullName evidence="1">Uncharacterized protein</fullName>
    </submittedName>
</protein>
<dbReference type="AlphaFoldDB" id="A0A0P6DPG8"/>
<proteinExistence type="predicted"/>
<evidence type="ECO:0000313" key="1">
    <source>
        <dbReference type="EMBL" id="JAN05582.1"/>
    </source>
</evidence>
<accession>A0A0P6DPG8</accession>
<evidence type="ECO:0000313" key="2">
    <source>
        <dbReference type="EMBL" id="KZS03123.1"/>
    </source>
</evidence>
<evidence type="ECO:0000313" key="3">
    <source>
        <dbReference type="Proteomes" id="UP000076858"/>
    </source>
</evidence>
<keyword evidence="3" id="KW-1185">Reference proteome</keyword>
<name>A0A0P6DPG8_9CRUS</name>
<dbReference type="EMBL" id="LRGB01003341">
    <property type="protein sequence ID" value="KZS03123.1"/>
    <property type="molecule type" value="Genomic_DNA"/>
</dbReference>